<evidence type="ECO:0000313" key="12">
    <source>
        <dbReference type="EMBL" id="KAG6766904.1"/>
    </source>
</evidence>
<evidence type="ECO:0000256" key="10">
    <source>
        <dbReference type="SAM" id="MobiDB-lite"/>
    </source>
</evidence>
<keyword evidence="6" id="KW-0832">Ubl conjugation</keyword>
<evidence type="ECO:0000256" key="2">
    <source>
        <dbReference type="ARBA" id="ARBA00004496"/>
    </source>
</evidence>
<feature type="region of interest" description="Disordered" evidence="10">
    <location>
        <begin position="568"/>
        <end position="644"/>
    </location>
</feature>
<dbReference type="PANTHER" id="PTHR31169">
    <property type="entry name" value="OS05G0300700 PROTEIN"/>
    <property type="match status" value="1"/>
</dbReference>
<proteinExistence type="predicted"/>
<keyword evidence="5" id="KW-0597">Phosphoprotein</keyword>
<dbReference type="GO" id="GO:0005737">
    <property type="term" value="C:cytoplasm"/>
    <property type="evidence" value="ECO:0007669"/>
    <property type="project" value="UniProtKB-SubCell"/>
</dbReference>
<name>A0A8X7ZBP8_POPTO</name>
<feature type="compositionally biased region" description="Basic and acidic residues" evidence="10">
    <location>
        <begin position="587"/>
        <end position="597"/>
    </location>
</feature>
<reference evidence="12" key="1">
    <citation type="journal article" date="2020" name="bioRxiv">
        <title>Hybrid origin of Populus tomentosa Carr. identified through genome sequencing and phylogenomic analysis.</title>
        <authorList>
            <person name="An X."/>
            <person name="Gao K."/>
            <person name="Chen Z."/>
            <person name="Li J."/>
            <person name="Yang X."/>
            <person name="Yang X."/>
            <person name="Zhou J."/>
            <person name="Guo T."/>
            <person name="Zhao T."/>
            <person name="Huang S."/>
            <person name="Miao D."/>
            <person name="Khan W.U."/>
            <person name="Rao P."/>
            <person name="Ye M."/>
            <person name="Lei B."/>
            <person name="Liao W."/>
            <person name="Wang J."/>
            <person name="Ji L."/>
            <person name="Li Y."/>
            <person name="Guo B."/>
            <person name="Mustafa N.S."/>
            <person name="Li S."/>
            <person name="Yun Q."/>
            <person name="Keller S.R."/>
            <person name="Mao J."/>
            <person name="Zhang R."/>
            <person name="Strauss S.H."/>
        </authorList>
    </citation>
    <scope>NUCLEOTIDE SEQUENCE</scope>
    <source>
        <strain evidence="12">GM15</strain>
        <tissue evidence="12">Leaf</tissue>
    </source>
</reference>
<comment type="subcellular location">
    <subcellularLocation>
        <location evidence="2">Cytoplasm</location>
    </subcellularLocation>
    <subcellularLocation>
        <location evidence="1">Nucleus</location>
    </subcellularLocation>
</comment>
<dbReference type="GO" id="GO:0006355">
    <property type="term" value="P:regulation of DNA-templated transcription"/>
    <property type="evidence" value="ECO:0007669"/>
    <property type="project" value="InterPro"/>
</dbReference>
<feature type="region of interest" description="Disordered" evidence="10">
    <location>
        <begin position="71"/>
        <end position="108"/>
    </location>
</feature>
<feature type="compositionally biased region" description="Polar residues" evidence="10">
    <location>
        <begin position="370"/>
        <end position="381"/>
    </location>
</feature>
<evidence type="ECO:0000256" key="3">
    <source>
        <dbReference type="ARBA" id="ARBA00022490"/>
    </source>
</evidence>
<evidence type="ECO:0000256" key="9">
    <source>
        <dbReference type="ARBA" id="ARBA00023242"/>
    </source>
</evidence>
<feature type="compositionally biased region" description="Basic and acidic residues" evidence="10">
    <location>
        <begin position="394"/>
        <end position="405"/>
    </location>
</feature>
<accession>A0A8X7ZBP8</accession>
<dbReference type="Proteomes" id="UP000886885">
    <property type="component" value="Chromosome 7D"/>
</dbReference>
<dbReference type="InterPro" id="IPR040221">
    <property type="entry name" value="CDCA7/CDA7L"/>
</dbReference>
<organism evidence="12 13">
    <name type="scientific">Populus tomentosa</name>
    <name type="common">Chinese white poplar</name>
    <dbReference type="NCBI Taxonomy" id="118781"/>
    <lineage>
        <taxon>Eukaryota</taxon>
        <taxon>Viridiplantae</taxon>
        <taxon>Streptophyta</taxon>
        <taxon>Embryophyta</taxon>
        <taxon>Tracheophyta</taxon>
        <taxon>Spermatophyta</taxon>
        <taxon>Magnoliopsida</taxon>
        <taxon>eudicotyledons</taxon>
        <taxon>Gunneridae</taxon>
        <taxon>Pentapetalae</taxon>
        <taxon>rosids</taxon>
        <taxon>fabids</taxon>
        <taxon>Malpighiales</taxon>
        <taxon>Salicaceae</taxon>
        <taxon>Saliceae</taxon>
        <taxon>Populus</taxon>
    </lineage>
</organism>
<dbReference type="EMBL" id="JAAWWB010000014">
    <property type="protein sequence ID" value="KAG6766904.1"/>
    <property type="molecule type" value="Genomic_DNA"/>
</dbReference>
<keyword evidence="8" id="KW-0804">Transcription</keyword>
<keyword evidence="7" id="KW-0805">Transcription regulation</keyword>
<evidence type="ECO:0000313" key="13">
    <source>
        <dbReference type="Proteomes" id="UP000886885"/>
    </source>
</evidence>
<dbReference type="OrthoDB" id="298344at2759"/>
<keyword evidence="9" id="KW-0539">Nucleus</keyword>
<keyword evidence="13" id="KW-1185">Reference proteome</keyword>
<evidence type="ECO:0000256" key="7">
    <source>
        <dbReference type="ARBA" id="ARBA00023015"/>
    </source>
</evidence>
<dbReference type="InterPro" id="IPR018866">
    <property type="entry name" value="Znf-4CXXC_R1"/>
</dbReference>
<dbReference type="Pfam" id="PF10497">
    <property type="entry name" value="zf-4CXXC_R1"/>
    <property type="match status" value="1"/>
</dbReference>
<evidence type="ECO:0000256" key="8">
    <source>
        <dbReference type="ARBA" id="ARBA00023163"/>
    </source>
</evidence>
<feature type="compositionally biased region" description="Basic and acidic residues" evidence="10">
    <location>
        <begin position="11"/>
        <end position="34"/>
    </location>
</feature>
<dbReference type="GO" id="GO:0005634">
    <property type="term" value="C:nucleus"/>
    <property type="evidence" value="ECO:0007669"/>
    <property type="project" value="UniProtKB-SubCell"/>
</dbReference>
<feature type="domain" description="Zinc-finger" evidence="11">
    <location>
        <begin position="225"/>
        <end position="309"/>
    </location>
</feature>
<gene>
    <name evidence="12" type="ORF">POTOM_028081</name>
</gene>
<protein>
    <recommendedName>
        <fullName evidence="11">Zinc-finger domain-containing protein</fullName>
    </recommendedName>
</protein>
<evidence type="ECO:0000256" key="1">
    <source>
        <dbReference type="ARBA" id="ARBA00004123"/>
    </source>
</evidence>
<feature type="region of interest" description="Disordered" evidence="10">
    <location>
        <begin position="1"/>
        <end position="43"/>
    </location>
</feature>
<feature type="compositionally biased region" description="Low complexity" evidence="10">
    <location>
        <begin position="72"/>
        <end position="94"/>
    </location>
</feature>
<keyword evidence="4" id="KW-1017">Isopeptide bond</keyword>
<feature type="compositionally biased region" description="Basic residues" evidence="10">
    <location>
        <begin position="1"/>
        <end position="10"/>
    </location>
</feature>
<sequence length="644" mass="73014">MSTLRKRRPRDHQEPNKNTKPNEEINNNEHHETPKISVYEQTREERIKENHERMQKLGLMDLSLKLKACTAPSKRTPRTSPSSTKHPTTFLPRGPLRRSSRLQNSTPVSYSEVALTKKDGLLEDENIMQEVGSKPEVYTEEHEKLLGNTERNWTLFVDGCGKDGKRIYDSINGKTCHQCRDALLVVTKEVVTKGRGMECGGLCGAGETSNDKVGSCQNARKGRTWQKTLGYRTHCCECKMVQGQFCGDCLYMRYGEHVLEALENPNWLCPVCRGICNCSLCRQGKGWPPTGTLYRKISSLGYKSVAHYLIQTKRLQNTANEVSAKRSLPFSDMEVVSEESPQFIYKTAEQLEHQSEDKILDELNSKTENKISSSRNLTNDGQTKRALTFSSSEVKSENVESAKVNHEVHDSLGLSKPQCEEMNNEFEKEKHMQSNGNRATACQTDKSLTFSGSEARSKKVDSAGTHEIHDDLALSMPKFEDMYENEFKSEEEKKETRICHEIHDDLALSMPEFEGNIPSESCLKHKRKHASAINPSPDSIAARLRQRRWKSNGKDDAEFMGVDEKASNVKPAVNAMSSSQNMEEENEMHVEDDKRFLLESSQLKKRAHVEPNPDSIGARLRQRHRTGKGHENNELPGTRLRSRG</sequence>
<dbReference type="AlphaFoldDB" id="A0A8X7ZBP8"/>
<feature type="region of interest" description="Disordered" evidence="10">
    <location>
        <begin position="370"/>
        <end position="405"/>
    </location>
</feature>
<evidence type="ECO:0000259" key="11">
    <source>
        <dbReference type="Pfam" id="PF10497"/>
    </source>
</evidence>
<evidence type="ECO:0000256" key="5">
    <source>
        <dbReference type="ARBA" id="ARBA00022553"/>
    </source>
</evidence>
<evidence type="ECO:0000256" key="4">
    <source>
        <dbReference type="ARBA" id="ARBA00022499"/>
    </source>
</evidence>
<dbReference type="PANTHER" id="PTHR31169:SF23">
    <property type="entry name" value="OS03G0572250 PROTEIN"/>
    <property type="match status" value="1"/>
</dbReference>
<comment type="caution">
    <text evidence="12">The sequence shown here is derived from an EMBL/GenBank/DDBJ whole genome shotgun (WGS) entry which is preliminary data.</text>
</comment>
<evidence type="ECO:0000256" key="6">
    <source>
        <dbReference type="ARBA" id="ARBA00022843"/>
    </source>
</evidence>
<keyword evidence="3" id="KW-0963">Cytoplasm</keyword>